<organism evidence="9 10">
    <name type="scientific">Columbia Basin potato purple top phytoplasma</name>
    <dbReference type="NCBI Taxonomy" id="307134"/>
    <lineage>
        <taxon>Bacteria</taxon>
        <taxon>Bacillati</taxon>
        <taxon>Mycoplasmatota</taxon>
        <taxon>Mollicutes</taxon>
        <taxon>Acholeplasmatales</taxon>
        <taxon>Acholeplasmataceae</taxon>
        <taxon>Candidatus Phytoplasma</taxon>
        <taxon>16SrVI (Clover proliferation group)</taxon>
    </lineage>
</organism>
<keyword evidence="10" id="KW-1185">Reference proteome</keyword>
<feature type="transmembrane region" description="Helical" evidence="7">
    <location>
        <begin position="85"/>
        <end position="111"/>
    </location>
</feature>
<feature type="transmembrane region" description="Helical" evidence="7">
    <location>
        <begin position="118"/>
        <end position="142"/>
    </location>
</feature>
<dbReference type="SUPFAM" id="SSF161098">
    <property type="entry name" value="MetI-like"/>
    <property type="match status" value="1"/>
</dbReference>
<feature type="transmembrane region" description="Helical" evidence="7">
    <location>
        <begin position="251"/>
        <end position="274"/>
    </location>
</feature>
<proteinExistence type="inferred from homology"/>
<dbReference type="PROSITE" id="PS50928">
    <property type="entry name" value="ABC_TM1"/>
    <property type="match status" value="1"/>
</dbReference>
<name>A0ABT5L8Y5_9MOLU</name>
<dbReference type="Gene3D" id="1.10.3720.10">
    <property type="entry name" value="MetI-like"/>
    <property type="match status" value="1"/>
</dbReference>
<keyword evidence="4 7" id="KW-0812">Transmembrane</keyword>
<feature type="transmembrane region" description="Helical" evidence="7">
    <location>
        <begin position="211"/>
        <end position="231"/>
    </location>
</feature>
<keyword evidence="3" id="KW-1003">Cell membrane</keyword>
<evidence type="ECO:0000256" key="4">
    <source>
        <dbReference type="ARBA" id="ARBA00022692"/>
    </source>
</evidence>
<dbReference type="InterPro" id="IPR000515">
    <property type="entry name" value="MetI-like"/>
</dbReference>
<evidence type="ECO:0000256" key="3">
    <source>
        <dbReference type="ARBA" id="ARBA00022475"/>
    </source>
</evidence>
<dbReference type="Proteomes" id="UP001221763">
    <property type="component" value="Unassembled WGS sequence"/>
</dbReference>
<evidence type="ECO:0000313" key="10">
    <source>
        <dbReference type="Proteomes" id="UP001221763"/>
    </source>
</evidence>
<keyword evidence="5 7" id="KW-1133">Transmembrane helix</keyword>
<feature type="transmembrane region" description="Helical" evidence="7">
    <location>
        <begin position="21"/>
        <end position="40"/>
    </location>
</feature>
<dbReference type="CDD" id="cd06261">
    <property type="entry name" value="TM_PBP2"/>
    <property type="match status" value="1"/>
</dbReference>
<evidence type="ECO:0000256" key="2">
    <source>
        <dbReference type="ARBA" id="ARBA00022448"/>
    </source>
</evidence>
<evidence type="ECO:0000256" key="7">
    <source>
        <dbReference type="RuleBase" id="RU363032"/>
    </source>
</evidence>
<dbReference type="PANTHER" id="PTHR43386">
    <property type="entry name" value="OLIGOPEPTIDE TRANSPORT SYSTEM PERMEASE PROTEIN APPC"/>
    <property type="match status" value="1"/>
</dbReference>
<evidence type="ECO:0000256" key="6">
    <source>
        <dbReference type="ARBA" id="ARBA00023136"/>
    </source>
</evidence>
<feature type="domain" description="ABC transmembrane type-1" evidence="8">
    <location>
        <begin position="83"/>
        <end position="274"/>
    </location>
</feature>
<dbReference type="EMBL" id="JANHJP010000004">
    <property type="protein sequence ID" value="MDC9032060.1"/>
    <property type="molecule type" value="Genomic_DNA"/>
</dbReference>
<accession>A0ABT5L8Y5</accession>
<comment type="subcellular location">
    <subcellularLocation>
        <location evidence="1 7">Cell membrane</location>
        <topology evidence="1 7">Multi-pass membrane protein</topology>
    </subcellularLocation>
</comment>
<evidence type="ECO:0000313" key="9">
    <source>
        <dbReference type="EMBL" id="MDC9032060.1"/>
    </source>
</evidence>
<sequence length="288" mass="33098">MNKKINYVISFFQKKLKILKDINFLFGIIFLTILLFFILFKKILNLPDPFSCDYKILQNINSKHWMGTDDIGYDLFTRFLEGAKISLQISFFVTIISGFVGVCLGIISGYFQGFIDNIIVFLCDFLTVIPDIILAILIMLLLNDKRDIKTLVMVLSISYLPSYIRIIRANTLIIKQKDFIKASKALGANQFQIIKRHIFPNILTNLITKMIFNMSNVILAISGLGFIGLGLDRTKPEWGNILSSSKNYIMNYPHLFYGPFIIIFLTILSFNLIGKSLIQHFENKKNSY</sequence>
<reference evidence="9 10" key="1">
    <citation type="journal article" date="2023" name="Plant">
        <title>Draft Genome Sequence Resource of CBPPT1, a 'Candidatus Phytoplasma trifolii'-Related Strain Associated with Potato Purple Top Disease in the Columbia Basin, U.S.A.</title>
        <authorList>
            <person name="Wei W."/>
            <person name="Shao J."/>
            <person name="Bottner-Parker K.D."/>
            <person name="Zhao Y."/>
        </authorList>
    </citation>
    <scope>NUCLEOTIDE SEQUENCE [LARGE SCALE GENOMIC DNA]</scope>
    <source>
        <strain evidence="9 10">CBPPT1</strain>
    </source>
</reference>
<evidence type="ECO:0000256" key="1">
    <source>
        <dbReference type="ARBA" id="ARBA00004651"/>
    </source>
</evidence>
<keyword evidence="6 7" id="KW-0472">Membrane</keyword>
<dbReference type="Pfam" id="PF00528">
    <property type="entry name" value="BPD_transp_1"/>
    <property type="match status" value="1"/>
</dbReference>
<dbReference type="RefSeq" id="WP_273585275.1">
    <property type="nucleotide sequence ID" value="NZ_JANHJP010000004.1"/>
</dbReference>
<dbReference type="PANTHER" id="PTHR43386:SF1">
    <property type="entry name" value="D,D-DIPEPTIDE TRANSPORT SYSTEM PERMEASE PROTEIN DDPC-RELATED"/>
    <property type="match status" value="1"/>
</dbReference>
<protein>
    <submittedName>
        <fullName evidence="9">ABC transporter permease</fullName>
    </submittedName>
</protein>
<feature type="transmembrane region" description="Helical" evidence="7">
    <location>
        <begin position="148"/>
        <end position="167"/>
    </location>
</feature>
<dbReference type="InterPro" id="IPR050366">
    <property type="entry name" value="BP-dependent_transpt_permease"/>
</dbReference>
<evidence type="ECO:0000256" key="5">
    <source>
        <dbReference type="ARBA" id="ARBA00022989"/>
    </source>
</evidence>
<dbReference type="InterPro" id="IPR035906">
    <property type="entry name" value="MetI-like_sf"/>
</dbReference>
<comment type="caution">
    <text evidence="9">The sequence shown here is derived from an EMBL/GenBank/DDBJ whole genome shotgun (WGS) entry which is preliminary data.</text>
</comment>
<evidence type="ECO:0000259" key="8">
    <source>
        <dbReference type="PROSITE" id="PS50928"/>
    </source>
</evidence>
<comment type="similarity">
    <text evidence="7">Belongs to the binding-protein-dependent transport system permease family.</text>
</comment>
<keyword evidence="2 7" id="KW-0813">Transport</keyword>
<gene>
    <name evidence="9" type="ORF">M8044_000281</name>
</gene>